<dbReference type="AlphaFoldDB" id="A0A8J7U3G9"/>
<accession>A0A8J7U3G9</accession>
<dbReference type="InterPro" id="IPR002931">
    <property type="entry name" value="Transglutaminase-like"/>
</dbReference>
<gene>
    <name evidence="2" type="ORF">J3U88_14190</name>
</gene>
<comment type="caution">
    <text evidence="2">The sequence shown here is derived from an EMBL/GenBank/DDBJ whole genome shotgun (WGS) entry which is preliminary data.</text>
</comment>
<proteinExistence type="predicted"/>
<dbReference type="RefSeq" id="WP_207859528.1">
    <property type="nucleotide sequence ID" value="NZ_JAFREP010000013.1"/>
</dbReference>
<name>A0A8J7U3G9_9BACT</name>
<organism evidence="2 3">
    <name type="scientific">Acanthopleuribacter pedis</name>
    <dbReference type="NCBI Taxonomy" id="442870"/>
    <lineage>
        <taxon>Bacteria</taxon>
        <taxon>Pseudomonadati</taxon>
        <taxon>Acidobacteriota</taxon>
        <taxon>Holophagae</taxon>
        <taxon>Acanthopleuribacterales</taxon>
        <taxon>Acanthopleuribacteraceae</taxon>
        <taxon>Acanthopleuribacter</taxon>
    </lineage>
</organism>
<dbReference type="InterPro" id="IPR038765">
    <property type="entry name" value="Papain-like_cys_pep_sf"/>
</dbReference>
<dbReference type="Pfam" id="PF01841">
    <property type="entry name" value="Transglut_core"/>
    <property type="match status" value="1"/>
</dbReference>
<feature type="domain" description="Transglutaminase-like" evidence="1">
    <location>
        <begin position="244"/>
        <end position="354"/>
    </location>
</feature>
<protein>
    <recommendedName>
        <fullName evidence="1">Transglutaminase-like domain-containing protein</fullName>
    </recommendedName>
</protein>
<evidence type="ECO:0000313" key="2">
    <source>
        <dbReference type="EMBL" id="MBO1319622.1"/>
    </source>
</evidence>
<sequence length="599" mass="65977">MNPFCKRSVWPLALVFIFGTPLFADRVLYHRVAIDATGDQPLVHVERAFEITSQPGMALGQIFIPESARVTMNHFAGTLFEGTRQDPAGKPNLQKQGSYSRAGIEAHDTWAVLVPGLKVGTRFEYRYTLVVSDLMFLPPITFDSAFAVEETRLTVTAKPGATFDFALFNPENLRYTTGRESRDGASVWTLELAALPAPESGNHAFRVHPVVGNTETGPGWGRIAALMVDLHENRDLQLLQDWLAEIKQHADETAKVRAAYAMVRDRIRYQAVNLGDHDYRAAPPRDVLRQGYGDCKDKSYLLLDLLGALGIESYPVLVAAEPFPWPQKTAPALTLFNHVIVAVPRAEGWWYLDPTAAALSADHLPAMDRGAHALLLQGEGRLLQLPTSPGDRVAAEVTGTVMAGTPATVTWDVSVRFEGNQTAVARAAWASGRDLVPDQPLRYLIDELLAPRLANQVAPTQADLVREGDALRLTFSLTESLDTLGEVVLVPRSPLLFYQFDLSNKHLHLSDLPRWSQEVHFKAGKGLAPRFGEPYHAGMKSETLDFGTSRDPDCTCVRDRLHVKKRRLLLSEAGLGSVLDQINHVNQAFLSFVKTGGGA</sequence>
<dbReference type="SUPFAM" id="SSF54001">
    <property type="entry name" value="Cysteine proteinases"/>
    <property type="match status" value="1"/>
</dbReference>
<evidence type="ECO:0000313" key="3">
    <source>
        <dbReference type="Proteomes" id="UP000664417"/>
    </source>
</evidence>
<keyword evidence="3" id="KW-1185">Reference proteome</keyword>
<evidence type="ECO:0000259" key="1">
    <source>
        <dbReference type="Pfam" id="PF01841"/>
    </source>
</evidence>
<dbReference type="Gene3D" id="2.60.40.3140">
    <property type="match status" value="1"/>
</dbReference>
<dbReference type="Gene3D" id="3.10.620.30">
    <property type="match status" value="1"/>
</dbReference>
<dbReference type="EMBL" id="JAFREP010000013">
    <property type="protein sequence ID" value="MBO1319622.1"/>
    <property type="molecule type" value="Genomic_DNA"/>
</dbReference>
<reference evidence="2" key="1">
    <citation type="submission" date="2021-03" db="EMBL/GenBank/DDBJ databases">
        <authorList>
            <person name="Wang G."/>
        </authorList>
    </citation>
    <scope>NUCLEOTIDE SEQUENCE</scope>
    <source>
        <strain evidence="2">KCTC 12899</strain>
    </source>
</reference>
<dbReference type="Proteomes" id="UP000664417">
    <property type="component" value="Unassembled WGS sequence"/>
</dbReference>